<feature type="compositionally biased region" description="Low complexity" evidence="1">
    <location>
        <begin position="437"/>
        <end position="456"/>
    </location>
</feature>
<organism evidence="2 3">
    <name type="scientific">Digitaria exilis</name>
    <dbReference type="NCBI Taxonomy" id="1010633"/>
    <lineage>
        <taxon>Eukaryota</taxon>
        <taxon>Viridiplantae</taxon>
        <taxon>Streptophyta</taxon>
        <taxon>Embryophyta</taxon>
        <taxon>Tracheophyta</taxon>
        <taxon>Spermatophyta</taxon>
        <taxon>Magnoliopsida</taxon>
        <taxon>Liliopsida</taxon>
        <taxon>Poales</taxon>
        <taxon>Poaceae</taxon>
        <taxon>PACMAD clade</taxon>
        <taxon>Panicoideae</taxon>
        <taxon>Panicodae</taxon>
        <taxon>Paniceae</taxon>
        <taxon>Anthephorinae</taxon>
        <taxon>Digitaria</taxon>
    </lineage>
</organism>
<dbReference type="GO" id="GO:0030544">
    <property type="term" value="F:Hsp70 protein binding"/>
    <property type="evidence" value="ECO:0007669"/>
    <property type="project" value="TreeGrafter"/>
</dbReference>
<dbReference type="Proteomes" id="UP000636709">
    <property type="component" value="Unassembled WGS sequence"/>
</dbReference>
<feature type="region of interest" description="Disordered" evidence="1">
    <location>
        <begin position="428"/>
        <end position="461"/>
    </location>
</feature>
<evidence type="ECO:0000313" key="3">
    <source>
        <dbReference type="Proteomes" id="UP000636709"/>
    </source>
</evidence>
<gene>
    <name evidence="2" type="ORF">HU200_006764</name>
</gene>
<reference evidence="2" key="1">
    <citation type="submission" date="2020-07" db="EMBL/GenBank/DDBJ databases">
        <title>Genome sequence and genetic diversity analysis of an under-domesticated orphan crop, white fonio (Digitaria exilis).</title>
        <authorList>
            <person name="Bennetzen J.L."/>
            <person name="Chen S."/>
            <person name="Ma X."/>
            <person name="Wang X."/>
            <person name="Yssel A.E.J."/>
            <person name="Chaluvadi S.R."/>
            <person name="Johnson M."/>
            <person name="Gangashetty P."/>
            <person name="Hamidou F."/>
            <person name="Sanogo M.D."/>
            <person name="Zwaenepoel A."/>
            <person name="Wallace J."/>
            <person name="Van De Peer Y."/>
            <person name="Van Deynze A."/>
        </authorList>
    </citation>
    <scope>NUCLEOTIDE SEQUENCE</scope>
    <source>
        <tissue evidence="2">Leaves</tissue>
    </source>
</reference>
<accession>A0A835FQI4</accession>
<evidence type="ECO:0000313" key="2">
    <source>
        <dbReference type="EMBL" id="KAF8769255.1"/>
    </source>
</evidence>
<proteinExistence type="predicted"/>
<name>A0A835FQI4_9POAL</name>
<dbReference type="InterPro" id="IPR052972">
    <property type="entry name" value="Sacsin_chaperone_reg"/>
</dbReference>
<sequence>MALLTGNDLVERFHDQFLPMRVTQDSSLSTANSTIIRMPLSSKCLKELEAGSNRVKQIFDQFTQNPSSTLLFLRSIIQVSLSTWEDGASQPTLNYSVLVDPSVASLRNPFSEKKWRKFQISRIFSSTSAAIKMQAIDVHVIESGCSYIDKWFVALSLGSGQTRNMALDRRYLAYNLTPVAGVAAHIARNGVSTNIHPSSCILSPLPLSGFLSMPVTTLGHFIVRHSGGRYIFGSTHDTSLPELKLDGDRLVEAWNKELMLCVRDSYVEMVLEFQKLKKDPLSSTIELRASKADWQSLIEQVIRPFYLRLADLPVWQLYRGNLVKVDEGMFLAHSGNGDDDNLPSASVCSFIKEHYPVFSVPWELVNEIQAVGVTIREIRPKMVRDLLKASSSILLRSIETYTDVLEYCFSDMDPYRFSDLHIPDESRVNSQHVGTMSSSSSHSMASSSSSLSYRSSTQLPGTSGGDALEIMTYFGKALYDFGRGVVEDISKTSGPASHRSQTTENNVLSSIIAELKGVPFPTSRKCLIRLGNSELWIANEEQQLLMSPLLDHFIHYKCLEKPFLALLLSTQVIHGPLKLKSFSPQSLAGYLKHILDERWVHFALENKSSWIPWDSNAESSTAWPTPKWIRSFWTIFSSLNGDLSLLSDWPLIPAYLDKPVLCRVKERHLIFVPPIDDSNTITGPINDVSPIDDSNTVTGPVNDVSGQLDASDPSRDDAREAEQKNVLDTAFESMNSNFPWLHVLLNQLNVPIFDSSFPECGAICNLFPSNSRTLGQTIVSKLVAAKSAAHLPSPLILSNGDCDRLFGLFVSELRLDRNHLYQREELDVLRTLPIYKTVTGTYTSLLGSDHFILSPNAFFQPSDDRCLSCSSDADLFLQALGVETLSDHEILVKFALPGFGNKTAQEQDDILTYLSANWKDLQLNSSVVEALKDTNFVANANEFCKEFFKPKELLDPSDALLTSVFSGERNKFPAERFMSDAWLVILRKAGLRTSTEADMIVQCAEKIETMGHAIMSLSEDPDDFVADFSDSKNEIPFEIWSLAESVVNVIFANFATLYDSSFCEKIGKIAFVPAEKGFPSIGGKRGGRRVLASYNEAILLKDWPLAWSSAPILTKQAIVPPEYSWGAFRLRSPPAFTTVFKHLQIVGRGNGEDTLAHWPTSSGIMTVEDAFQQILQYLDKIWGTISFSEKTELEKLAFIPVANGTRLVPVKSLFARLTINMSPFAFELPSRYLPFVSLLREIGMQESLTDSYARELLFDIQKACGYQRLNPNELRAVMEILDFMCSGINQNTTDQSDRIVDSVIPDDGCRLVTASSCVYVDPYGSHLLSNINTSRLRFSHPDLPQNICKALGIKKLSDVIVEELDEKEGIQPVNSIHSVTLDRIKEKLRNGSEKEVLKILHLGTDIGVSKREGRYDASLGAELLSQDARQVQFLPLRPFYTGEIVAWKTGKEGEKLSVSMADLSSAPFQVDGDRVAQDGQESLSITASPEVTEDLVGFMFIFYFLQLGS</sequence>
<dbReference type="PANTHER" id="PTHR15600:SF42">
    <property type="entry name" value="SACSIN"/>
    <property type="match status" value="1"/>
</dbReference>
<feature type="compositionally biased region" description="Basic and acidic residues" evidence="1">
    <location>
        <begin position="712"/>
        <end position="721"/>
    </location>
</feature>
<dbReference type="PANTHER" id="PTHR15600">
    <property type="entry name" value="SACSIN"/>
    <property type="match status" value="1"/>
</dbReference>
<protein>
    <submittedName>
        <fullName evidence="2">Uncharacterized protein</fullName>
    </submittedName>
</protein>
<dbReference type="EMBL" id="JACEFO010000450">
    <property type="protein sequence ID" value="KAF8769255.1"/>
    <property type="molecule type" value="Genomic_DNA"/>
</dbReference>
<keyword evidence="3" id="KW-1185">Reference proteome</keyword>
<comment type="caution">
    <text evidence="2">The sequence shown here is derived from an EMBL/GenBank/DDBJ whole genome shotgun (WGS) entry which is preliminary data.</text>
</comment>
<feature type="region of interest" description="Disordered" evidence="1">
    <location>
        <begin position="682"/>
        <end position="721"/>
    </location>
</feature>
<evidence type="ECO:0000256" key="1">
    <source>
        <dbReference type="SAM" id="MobiDB-lite"/>
    </source>
</evidence>
<dbReference type="OrthoDB" id="1262810at2759"/>